<evidence type="ECO:0008006" key="4">
    <source>
        <dbReference type="Google" id="ProtNLM"/>
    </source>
</evidence>
<accession>A0A4Y5ZBA0</accession>
<dbReference type="KEGG" id="lpy:FIV34_20420"/>
<evidence type="ECO:0000256" key="1">
    <source>
        <dbReference type="SAM" id="SignalP"/>
    </source>
</evidence>
<sequence>MRLFPAALLCLSASPAFAATHCSDERYVFGNHHFPSHEEALAQCRQDEAEMTHAETGTYERMTSCHDIGETGQHDGWTYGRVAVEVVARATGEPFSFEGLWMCKPVVD</sequence>
<evidence type="ECO:0000313" key="3">
    <source>
        <dbReference type="Proteomes" id="UP000316093"/>
    </source>
</evidence>
<dbReference type="Proteomes" id="UP000316093">
    <property type="component" value="Chromosome"/>
</dbReference>
<dbReference type="AlphaFoldDB" id="A0A4Y5ZBA0"/>
<dbReference type="EMBL" id="CP041046">
    <property type="protein sequence ID" value="QDE41393.1"/>
    <property type="molecule type" value="Genomic_DNA"/>
</dbReference>
<proteinExistence type="predicted"/>
<reference evidence="2 3" key="1">
    <citation type="submission" date="2019-06" db="EMBL/GenBank/DDBJ databases">
        <title>A complete genome sequence for Luteibacter pinisoli MAH-14.</title>
        <authorList>
            <person name="Baltrus D.A."/>
        </authorList>
    </citation>
    <scope>NUCLEOTIDE SEQUENCE [LARGE SCALE GENOMIC DNA]</scope>
    <source>
        <strain evidence="2 3">MAH-14</strain>
    </source>
</reference>
<feature type="signal peptide" evidence="1">
    <location>
        <begin position="1"/>
        <end position="18"/>
    </location>
</feature>
<keyword evidence="3" id="KW-1185">Reference proteome</keyword>
<feature type="chain" id="PRO_5021430945" description="DUF4189 domain-containing protein" evidence="1">
    <location>
        <begin position="19"/>
        <end position="108"/>
    </location>
</feature>
<protein>
    <recommendedName>
        <fullName evidence="4">DUF4189 domain-containing protein</fullName>
    </recommendedName>
</protein>
<name>A0A4Y5ZBA0_9GAMM</name>
<evidence type="ECO:0000313" key="2">
    <source>
        <dbReference type="EMBL" id="QDE41393.1"/>
    </source>
</evidence>
<keyword evidence="1" id="KW-0732">Signal</keyword>
<organism evidence="2 3">
    <name type="scientific">Luteibacter pinisoli</name>
    <dbReference type="NCBI Taxonomy" id="2589080"/>
    <lineage>
        <taxon>Bacteria</taxon>
        <taxon>Pseudomonadati</taxon>
        <taxon>Pseudomonadota</taxon>
        <taxon>Gammaproteobacteria</taxon>
        <taxon>Lysobacterales</taxon>
        <taxon>Rhodanobacteraceae</taxon>
        <taxon>Luteibacter</taxon>
    </lineage>
</organism>
<gene>
    <name evidence="2" type="ORF">FIV34_20420</name>
</gene>
<dbReference type="RefSeq" id="WP_139985357.1">
    <property type="nucleotide sequence ID" value="NZ_CP041046.1"/>
</dbReference>
<dbReference type="OrthoDB" id="5958100at2"/>